<evidence type="ECO:0000256" key="9">
    <source>
        <dbReference type="ARBA" id="ARBA00033765"/>
    </source>
</evidence>
<accession>A0A5S9F804</accession>
<evidence type="ECO:0000313" key="18">
    <source>
        <dbReference type="Proteomes" id="UP000326354"/>
    </source>
</evidence>
<protein>
    <recommendedName>
        <fullName evidence="10 13">tRNA-2-methylthio-N(6)-dimethylallyladenosine synthase</fullName>
        <ecNumber evidence="9 13">2.8.4.3</ecNumber>
    </recommendedName>
    <alternativeName>
        <fullName evidence="12 13">(Dimethylallyl)adenosine tRNA methylthiotransferase MiaB</fullName>
    </alternativeName>
    <alternativeName>
        <fullName evidence="11 13">tRNA-i(6)A37 methylthiotransferase</fullName>
    </alternativeName>
</protein>
<dbReference type="GO" id="GO:0051539">
    <property type="term" value="F:4 iron, 4 sulfur cluster binding"/>
    <property type="evidence" value="ECO:0007669"/>
    <property type="project" value="UniProtKB-UniRule"/>
</dbReference>
<name>A0A5S9F804_UABAM</name>
<dbReference type="InterPro" id="IPR023404">
    <property type="entry name" value="rSAM_horseshoe"/>
</dbReference>
<gene>
    <name evidence="13" type="primary">miaB</name>
    <name evidence="17" type="ORF">UABAM_06625</name>
</gene>
<keyword evidence="7 13" id="KW-0408">Iron</keyword>
<keyword evidence="18" id="KW-1185">Reference proteome</keyword>
<feature type="binding site" evidence="13">
    <location>
        <position position="160"/>
    </location>
    <ligand>
        <name>[4Fe-4S] cluster</name>
        <dbReference type="ChEBI" id="CHEBI:49883"/>
        <label>2</label>
        <note>4Fe-4S-S-AdoMet</note>
    </ligand>
</feature>
<dbReference type="RefSeq" id="WP_152021827.1">
    <property type="nucleotide sequence ID" value="NZ_AP019860.1"/>
</dbReference>
<dbReference type="InterPro" id="IPR002792">
    <property type="entry name" value="TRAM_dom"/>
</dbReference>
<dbReference type="SFLD" id="SFLDF00273">
    <property type="entry name" value="(dimethylallyl)adenosine_tRNA"/>
    <property type="match status" value="1"/>
</dbReference>
<dbReference type="PROSITE" id="PS51918">
    <property type="entry name" value="RADICAL_SAM"/>
    <property type="match status" value="1"/>
</dbReference>
<dbReference type="NCBIfam" id="TIGR00089">
    <property type="entry name" value="MiaB/RimO family radical SAM methylthiotransferase"/>
    <property type="match status" value="1"/>
</dbReference>
<dbReference type="OrthoDB" id="9805215at2"/>
<evidence type="ECO:0000256" key="11">
    <source>
        <dbReference type="ARBA" id="ARBA00080698"/>
    </source>
</evidence>
<comment type="catalytic activity">
    <reaction evidence="13">
        <text>N(6)-dimethylallyladenosine(37) in tRNA + (sulfur carrier)-SH + AH2 + 2 S-adenosyl-L-methionine = 2-methylsulfanyl-N(6)-dimethylallyladenosine(37) in tRNA + (sulfur carrier)-H + 5'-deoxyadenosine + L-methionine + A + S-adenosyl-L-homocysteine + 2 H(+)</text>
        <dbReference type="Rhea" id="RHEA:37067"/>
        <dbReference type="Rhea" id="RHEA-COMP:10375"/>
        <dbReference type="Rhea" id="RHEA-COMP:10376"/>
        <dbReference type="Rhea" id="RHEA-COMP:14737"/>
        <dbReference type="Rhea" id="RHEA-COMP:14739"/>
        <dbReference type="ChEBI" id="CHEBI:13193"/>
        <dbReference type="ChEBI" id="CHEBI:15378"/>
        <dbReference type="ChEBI" id="CHEBI:17319"/>
        <dbReference type="ChEBI" id="CHEBI:17499"/>
        <dbReference type="ChEBI" id="CHEBI:29917"/>
        <dbReference type="ChEBI" id="CHEBI:57844"/>
        <dbReference type="ChEBI" id="CHEBI:57856"/>
        <dbReference type="ChEBI" id="CHEBI:59789"/>
        <dbReference type="ChEBI" id="CHEBI:64428"/>
        <dbReference type="ChEBI" id="CHEBI:74415"/>
        <dbReference type="ChEBI" id="CHEBI:74417"/>
        <dbReference type="EC" id="2.8.4.3"/>
    </reaction>
</comment>
<dbReference type="Gene3D" id="3.80.30.20">
    <property type="entry name" value="tm_1862 like domain"/>
    <property type="match status" value="1"/>
</dbReference>
<dbReference type="SFLD" id="SFLDG01061">
    <property type="entry name" value="methylthiotransferase"/>
    <property type="match status" value="1"/>
</dbReference>
<feature type="domain" description="MTTase N-terminal" evidence="15">
    <location>
        <begin position="1"/>
        <end position="117"/>
    </location>
</feature>
<dbReference type="Gene3D" id="3.40.50.12160">
    <property type="entry name" value="Methylthiotransferase, N-terminal domain"/>
    <property type="match status" value="1"/>
</dbReference>
<organism evidence="17 18">
    <name type="scientific">Uabimicrobium amorphum</name>
    <dbReference type="NCBI Taxonomy" id="2596890"/>
    <lineage>
        <taxon>Bacteria</taxon>
        <taxon>Pseudomonadati</taxon>
        <taxon>Planctomycetota</taxon>
        <taxon>Candidatus Uabimicrobiia</taxon>
        <taxon>Candidatus Uabimicrobiales</taxon>
        <taxon>Candidatus Uabimicrobiaceae</taxon>
        <taxon>Candidatus Uabimicrobium</taxon>
    </lineage>
</organism>
<dbReference type="FunFam" id="3.40.50.12160:FF:000003">
    <property type="entry name" value="CDK5 regulatory subunit-associated protein 1"/>
    <property type="match status" value="1"/>
</dbReference>
<evidence type="ECO:0000256" key="10">
    <source>
        <dbReference type="ARBA" id="ARBA00068570"/>
    </source>
</evidence>
<dbReference type="InterPro" id="IPR058240">
    <property type="entry name" value="rSAM_sf"/>
</dbReference>
<comment type="similarity">
    <text evidence="13">Belongs to the methylthiotransferase family. MiaB subfamily.</text>
</comment>
<evidence type="ECO:0000256" key="12">
    <source>
        <dbReference type="ARBA" id="ARBA00081141"/>
    </source>
</evidence>
<comment type="cofactor">
    <cofactor evidence="13">
        <name>[4Fe-4S] cluster</name>
        <dbReference type="ChEBI" id="CHEBI:49883"/>
    </cofactor>
    <text evidence="13">Binds 2 [4Fe-4S] clusters. One cluster is coordinated with 3 cysteines and an exchangeable S-adenosyl-L-methionine.</text>
</comment>
<dbReference type="EMBL" id="AP019860">
    <property type="protein sequence ID" value="BBM88204.1"/>
    <property type="molecule type" value="Genomic_DNA"/>
</dbReference>
<evidence type="ECO:0000313" key="17">
    <source>
        <dbReference type="EMBL" id="BBM88204.1"/>
    </source>
</evidence>
<dbReference type="NCBIfam" id="TIGR01574">
    <property type="entry name" value="miaB-methiolase"/>
    <property type="match status" value="1"/>
</dbReference>
<dbReference type="EC" id="2.8.4.3" evidence="9 13"/>
<feature type="domain" description="Radical SAM core" evidence="16">
    <location>
        <begin position="139"/>
        <end position="367"/>
    </location>
</feature>
<dbReference type="Pfam" id="PF04055">
    <property type="entry name" value="Radical_SAM"/>
    <property type="match status" value="1"/>
</dbReference>
<dbReference type="Gene3D" id="2.40.50.140">
    <property type="entry name" value="Nucleic acid-binding proteins"/>
    <property type="match status" value="1"/>
</dbReference>
<keyword evidence="8 13" id="KW-0411">Iron-sulfur</keyword>
<dbReference type="InterPro" id="IPR006638">
    <property type="entry name" value="Elp3/MiaA/NifB-like_rSAM"/>
</dbReference>
<comment type="function">
    <text evidence="1 13">Catalyzes the methylthiolation of N6-(dimethylallyl)adenosine (i(6)A), leading to the formation of 2-methylthio-N6-(dimethylallyl)adenosine (ms(2)i(6)A) at position 37 in tRNAs that read codons beginning with uridine.</text>
</comment>
<evidence type="ECO:0000259" key="14">
    <source>
        <dbReference type="PROSITE" id="PS50926"/>
    </source>
</evidence>
<proteinExistence type="inferred from homology"/>
<feature type="binding site" evidence="13">
    <location>
        <position position="10"/>
    </location>
    <ligand>
        <name>[4Fe-4S] cluster</name>
        <dbReference type="ChEBI" id="CHEBI:49883"/>
        <label>1</label>
    </ligand>
</feature>
<dbReference type="InterPro" id="IPR012340">
    <property type="entry name" value="NA-bd_OB-fold"/>
</dbReference>
<dbReference type="SUPFAM" id="SSF102114">
    <property type="entry name" value="Radical SAM enzymes"/>
    <property type="match status" value="1"/>
</dbReference>
<evidence type="ECO:0000256" key="5">
    <source>
        <dbReference type="ARBA" id="ARBA00022691"/>
    </source>
</evidence>
<dbReference type="PROSITE" id="PS51449">
    <property type="entry name" value="MTTASE_N"/>
    <property type="match status" value="1"/>
</dbReference>
<feature type="binding site" evidence="13">
    <location>
        <position position="80"/>
    </location>
    <ligand>
        <name>[4Fe-4S] cluster</name>
        <dbReference type="ChEBI" id="CHEBI:49883"/>
        <label>1</label>
    </ligand>
</feature>
<dbReference type="InterPro" id="IPR020612">
    <property type="entry name" value="Methylthiotransferase_CS"/>
</dbReference>
<keyword evidence="5 13" id="KW-0949">S-adenosyl-L-methionine</keyword>
<comment type="subunit">
    <text evidence="13">Monomer.</text>
</comment>
<evidence type="ECO:0000256" key="6">
    <source>
        <dbReference type="ARBA" id="ARBA00022723"/>
    </source>
</evidence>
<sequence length="440" mass="49570">MNIYLETYGCQMNEYDSELILSILKKADHQIVQSADEADVAFLNTCAIRENAHKKIYHRLDEMRGRKKRGQKLVVGVLGCMAQSLREELKDNAPVVDIIAGPDSYKRLPGLISEACGGDTGYDLSLSEYETYSDVAPVRVPGVNAWIAIMRGCDNFCTFCVVPYTRGRERSRSPQNIVEETQAIVAQGFKQVTLLGQNVNSYKYGNYDFADLMKMVGDVPGIRRVRFTSPHPKDFPLKLLQVMKDHPKLCNQIHLPLQSGSTEVLDRMNRTYSKQEFLDVVNVIRDTIPNVSLSTDIICGFCGETEQDFQDTVDVVEQVGFDSAFIFKYSERKNTIASRKFPDDVSEEIKTERVKKLVEIQRAISLARNEKEVGKTFDVLIEQPSKKNREEWLGRSDHNKGVVFAAPQHKPGDFVKVKITSAGTHTLRGEIVTPAIAFCV</sequence>
<dbReference type="KEGG" id="uam:UABAM_06625"/>
<keyword evidence="13" id="KW-0819">tRNA processing</keyword>
<dbReference type="GO" id="GO:0035597">
    <property type="term" value="F:tRNA-2-methylthio-N(6)-dimethylallyladenosine(37) synthase activity"/>
    <property type="evidence" value="ECO:0007669"/>
    <property type="project" value="UniProtKB-EC"/>
</dbReference>
<dbReference type="PROSITE" id="PS01278">
    <property type="entry name" value="MTTASE_RADICAL"/>
    <property type="match status" value="1"/>
</dbReference>
<dbReference type="InterPro" id="IPR038135">
    <property type="entry name" value="Methylthiotransferase_N_sf"/>
</dbReference>
<evidence type="ECO:0000259" key="15">
    <source>
        <dbReference type="PROSITE" id="PS51449"/>
    </source>
</evidence>
<keyword evidence="2 13" id="KW-0004">4Fe-4S</keyword>
<feature type="domain" description="TRAM" evidence="14">
    <location>
        <begin position="370"/>
        <end position="433"/>
    </location>
</feature>
<dbReference type="InterPro" id="IPR005839">
    <property type="entry name" value="Methylthiotransferase"/>
</dbReference>
<dbReference type="GO" id="GO:0046872">
    <property type="term" value="F:metal ion binding"/>
    <property type="evidence" value="ECO:0007669"/>
    <property type="project" value="UniProtKB-KW"/>
</dbReference>
<dbReference type="FunFam" id="3.80.30.20:FF:000001">
    <property type="entry name" value="tRNA-2-methylthio-N(6)-dimethylallyladenosine synthase 2"/>
    <property type="match status" value="1"/>
</dbReference>
<dbReference type="HAMAP" id="MF_01864">
    <property type="entry name" value="tRNA_metthiotr_MiaB"/>
    <property type="match status" value="1"/>
</dbReference>
<evidence type="ECO:0000256" key="7">
    <source>
        <dbReference type="ARBA" id="ARBA00023004"/>
    </source>
</evidence>
<dbReference type="Proteomes" id="UP000326354">
    <property type="component" value="Chromosome"/>
</dbReference>
<evidence type="ECO:0000256" key="3">
    <source>
        <dbReference type="ARBA" id="ARBA00022490"/>
    </source>
</evidence>
<evidence type="ECO:0000259" key="16">
    <source>
        <dbReference type="PROSITE" id="PS51918"/>
    </source>
</evidence>
<evidence type="ECO:0000256" key="1">
    <source>
        <dbReference type="ARBA" id="ARBA00003234"/>
    </source>
</evidence>
<dbReference type="PROSITE" id="PS50926">
    <property type="entry name" value="TRAM"/>
    <property type="match status" value="1"/>
</dbReference>
<comment type="subcellular location">
    <subcellularLocation>
        <location evidence="13">Cytoplasm</location>
    </subcellularLocation>
</comment>
<keyword evidence="6 13" id="KW-0479">Metal-binding</keyword>
<keyword evidence="4 13" id="KW-0808">Transferase</keyword>
<feature type="binding site" evidence="13">
    <location>
        <position position="153"/>
    </location>
    <ligand>
        <name>[4Fe-4S] cluster</name>
        <dbReference type="ChEBI" id="CHEBI:49883"/>
        <label>2</label>
        <note>4Fe-4S-S-AdoMet</note>
    </ligand>
</feature>
<dbReference type="GO" id="GO:0005829">
    <property type="term" value="C:cytosol"/>
    <property type="evidence" value="ECO:0007669"/>
    <property type="project" value="TreeGrafter"/>
</dbReference>
<dbReference type="InterPro" id="IPR006463">
    <property type="entry name" value="MiaB_methiolase"/>
</dbReference>
<evidence type="ECO:0000256" key="2">
    <source>
        <dbReference type="ARBA" id="ARBA00022485"/>
    </source>
</evidence>
<evidence type="ECO:0000256" key="8">
    <source>
        <dbReference type="ARBA" id="ARBA00023014"/>
    </source>
</evidence>
<reference evidence="17 18" key="1">
    <citation type="submission" date="2019-08" db="EMBL/GenBank/DDBJ databases">
        <title>Complete genome sequence of Candidatus Uab amorphum.</title>
        <authorList>
            <person name="Shiratori T."/>
            <person name="Suzuki S."/>
            <person name="Kakizawa Y."/>
            <person name="Ishida K."/>
        </authorList>
    </citation>
    <scope>NUCLEOTIDE SEQUENCE [LARGE SCALE GENOMIC DNA]</scope>
    <source>
        <strain evidence="17 18">SRT547</strain>
    </source>
</reference>
<dbReference type="InterPro" id="IPR013848">
    <property type="entry name" value="Methylthiotransferase_N"/>
</dbReference>
<keyword evidence="3 13" id="KW-0963">Cytoplasm</keyword>
<dbReference type="InterPro" id="IPR007197">
    <property type="entry name" value="rSAM"/>
</dbReference>
<feature type="binding site" evidence="13">
    <location>
        <position position="46"/>
    </location>
    <ligand>
        <name>[4Fe-4S] cluster</name>
        <dbReference type="ChEBI" id="CHEBI:49883"/>
        <label>1</label>
    </ligand>
</feature>
<evidence type="ECO:0000256" key="4">
    <source>
        <dbReference type="ARBA" id="ARBA00022679"/>
    </source>
</evidence>
<dbReference type="Pfam" id="PF00919">
    <property type="entry name" value="UPF0004"/>
    <property type="match status" value="1"/>
</dbReference>
<feature type="binding site" evidence="13">
    <location>
        <position position="157"/>
    </location>
    <ligand>
        <name>[4Fe-4S] cluster</name>
        <dbReference type="ChEBI" id="CHEBI:49883"/>
        <label>2</label>
        <note>4Fe-4S-S-AdoMet</note>
    </ligand>
</feature>
<dbReference type="SFLD" id="SFLDF00413">
    <property type="entry name" value="CDK5RAP1"/>
    <property type="match status" value="1"/>
</dbReference>
<dbReference type="SFLD" id="SFLDS00029">
    <property type="entry name" value="Radical_SAM"/>
    <property type="match status" value="1"/>
</dbReference>
<dbReference type="SFLD" id="SFLDG01082">
    <property type="entry name" value="B12-binding_domain_containing"/>
    <property type="match status" value="1"/>
</dbReference>
<dbReference type="SMART" id="SM00729">
    <property type="entry name" value="Elp3"/>
    <property type="match status" value="1"/>
</dbReference>
<dbReference type="Pfam" id="PF01938">
    <property type="entry name" value="TRAM"/>
    <property type="match status" value="1"/>
</dbReference>
<dbReference type="PANTHER" id="PTHR43020:SF2">
    <property type="entry name" value="MITOCHONDRIAL TRNA METHYLTHIOTRANSFERASE CDK5RAP1"/>
    <property type="match status" value="1"/>
</dbReference>
<evidence type="ECO:0000256" key="13">
    <source>
        <dbReference type="HAMAP-Rule" id="MF_01864"/>
    </source>
</evidence>
<dbReference type="AlphaFoldDB" id="A0A5S9F804"/>
<dbReference type="PANTHER" id="PTHR43020">
    <property type="entry name" value="CDK5 REGULATORY SUBUNIT-ASSOCIATED PROTEIN 1"/>
    <property type="match status" value="1"/>
</dbReference>